<dbReference type="OrthoDB" id="18915at2759"/>
<sequence>MDQFILGIANKRAENKVSKIKHQSSLYQFENEYEQQNELNENEQQKSINRAQASRQTLVQIDDIMLFFLQTDLQQQTQKLVKTMLQRMKKTEDIQAKLQQNLSNKYPLSAQMMSSLYNYFKINKTTNKKMLKEYEQWNQQFPCQLVVKNDGNSFYRSLLLQYILHVVLSQDKQKLEQVINQIMDIPTLKYNQDDLQALKEEDIKYCVILFLVTNFQKIQNKKMFSLIDFYLSYNQNPLIDISSVIIIRNILYYFYIKIKQSGNYRGWIDTFEQQKNHIKLLKDGAEAEQQIMILSSRAFEIKLFALTFFSSENGMIQSEMNELFMQQEEYETQIYLIQQNQQFNILFDLEFMRNNEIFFLKFLDVQEDDQIIIYFEKNGQVVKQVNELVDDQKQLKSQKHVQETNFFQRMQLQDPQFALRESLLQDFGFKKQINAIQQQTGLQSSIVLDKSRNTDQELPLFNPLAKQESFLMDFKQYLENQQISNIEQIKKEDESQFDLQEADQIHTLIGDIHSNQHLQKKQPKKVRMSLAEISEGTPTNNPDESISSTKSIIKKQKRNQMSQVQSQEVIETLQSDDEDDDDEKTSQTTFNKEQLEAVVYDDRCLDCDQFTNIEERRVVTKILEKIKICNKCVVNKANFLQQNKLSSLSFYGVNLYRFQLFDLIRDLELLVQQIIDSKISASLFNIKGDEDDSLEIVKSQNLMQQMQQASLKQIAEEQKSLKMINTEFCQYCDLPNKQTNLKTDLDSYFLKIDNFDKTQQLLICKKCLNFLNQLCENRQYMNLFQVKNTYIDPREVEYQFDRIIQLLNKSGQLIQCQFYCKIEQKTDNFAYSLFDTQVNQLIQRKICLPCFEKILNSSMNVDDFIESSCQVELFSTIFREDFLNNLCISCNTKQIPGKNEFIIKSNQEIQQNNPQNLYFRVTEQSEKFDSYVCLTCIKNILIDQYTQLSSTQNIIEGEKSQVQEVSRIFKILYKKIGVIFCFSYSPIINRQILKALQNEASKDQTCFKCQTKDQKQPIYFLDNPWNFSICQMCFIIIQKKNKKSEILSNLNVSESSYQILKEGTLQNSLQQGYCFCCIEFNNAKLYSIWVKNYGRVLKICQNCVLLSKPYVGQGIWEVFSSFFDEKVLYQSVDIPQELLHQLDNNQQELLANNQQPLQDQNKIDTKCFACQEQKKKTIKMFDCDCQVCIKCISKVVKQDEKDFTVCPVSHCIKIYKKLQLIVYLDQYIKQQEYKIQQKKLNQKLAKQNKTKYLCNSCQRPHTPIILTKQKYCSCVILCKQCLISIYKSKQCYKCLESNCNVCKSDIEIFEENQLCCSCLQQLNTQDQNSIQDQNKLSELNKLQKKILICGNCLYQLNLNY</sequence>
<dbReference type="KEGG" id="tet:TTHERM_00191500"/>
<dbReference type="GeneID" id="7833523"/>
<reference evidence="2" key="1">
    <citation type="journal article" date="2006" name="PLoS Biol.">
        <title>Macronuclear genome sequence of the ciliate Tetrahymena thermophila, a model eukaryote.</title>
        <authorList>
            <person name="Eisen J.A."/>
            <person name="Coyne R.S."/>
            <person name="Wu M."/>
            <person name="Wu D."/>
            <person name="Thiagarajan M."/>
            <person name="Wortman J.R."/>
            <person name="Badger J.H."/>
            <person name="Ren Q."/>
            <person name="Amedeo P."/>
            <person name="Jones K.M."/>
            <person name="Tallon L.J."/>
            <person name="Delcher A.L."/>
            <person name="Salzberg S.L."/>
            <person name="Silva J.C."/>
            <person name="Haas B.J."/>
            <person name="Majoros W.H."/>
            <person name="Farzad M."/>
            <person name="Carlton J.M."/>
            <person name="Smith R.K. Jr."/>
            <person name="Garg J."/>
            <person name="Pearlman R.E."/>
            <person name="Karrer K.M."/>
            <person name="Sun L."/>
            <person name="Manning G."/>
            <person name="Elde N.C."/>
            <person name="Turkewitz A.P."/>
            <person name="Asai D.J."/>
            <person name="Wilkes D.E."/>
            <person name="Wang Y."/>
            <person name="Cai H."/>
            <person name="Collins K."/>
            <person name="Stewart B.A."/>
            <person name="Lee S.R."/>
            <person name="Wilamowska K."/>
            <person name="Weinberg Z."/>
            <person name="Ruzzo W.L."/>
            <person name="Wloga D."/>
            <person name="Gaertig J."/>
            <person name="Frankel J."/>
            <person name="Tsao C.-C."/>
            <person name="Gorovsky M.A."/>
            <person name="Keeling P.J."/>
            <person name="Waller R.F."/>
            <person name="Patron N.J."/>
            <person name="Cherry J.M."/>
            <person name="Stover N.A."/>
            <person name="Krieger C.J."/>
            <person name="del Toro C."/>
            <person name="Ryder H.F."/>
            <person name="Williamson S.C."/>
            <person name="Barbeau R.A."/>
            <person name="Hamilton E.P."/>
            <person name="Orias E."/>
        </authorList>
    </citation>
    <scope>NUCLEOTIDE SEQUENCE [LARGE SCALE GENOMIC DNA]</scope>
    <source>
        <strain evidence="2">SB210</strain>
    </source>
</reference>
<keyword evidence="2" id="KW-1185">Reference proteome</keyword>
<protein>
    <submittedName>
        <fullName evidence="1">Uncharacterized protein</fullName>
    </submittedName>
</protein>
<evidence type="ECO:0000313" key="2">
    <source>
        <dbReference type="Proteomes" id="UP000009168"/>
    </source>
</evidence>
<dbReference type="RefSeq" id="XP_001016727.2">
    <property type="nucleotide sequence ID" value="XM_001016727.2"/>
</dbReference>
<dbReference type="Proteomes" id="UP000009168">
    <property type="component" value="Unassembled WGS sequence"/>
</dbReference>
<accession>I7MJN6</accession>
<gene>
    <name evidence="1" type="ORF">TTHERM_00191500</name>
</gene>
<dbReference type="EMBL" id="GG662693">
    <property type="protein sequence ID" value="EAR96482.2"/>
    <property type="molecule type" value="Genomic_DNA"/>
</dbReference>
<proteinExistence type="predicted"/>
<name>I7MJN6_TETTS</name>
<evidence type="ECO:0000313" key="1">
    <source>
        <dbReference type="EMBL" id="EAR96482.2"/>
    </source>
</evidence>
<organism evidence="1 2">
    <name type="scientific">Tetrahymena thermophila (strain SB210)</name>
    <dbReference type="NCBI Taxonomy" id="312017"/>
    <lineage>
        <taxon>Eukaryota</taxon>
        <taxon>Sar</taxon>
        <taxon>Alveolata</taxon>
        <taxon>Ciliophora</taxon>
        <taxon>Intramacronucleata</taxon>
        <taxon>Oligohymenophorea</taxon>
        <taxon>Hymenostomatida</taxon>
        <taxon>Tetrahymenina</taxon>
        <taxon>Tetrahymenidae</taxon>
        <taxon>Tetrahymena</taxon>
    </lineage>
</organism>
<dbReference type="InParanoid" id="I7MJN6"/>